<dbReference type="Proteomes" id="UP000275456">
    <property type="component" value="Unassembled WGS sequence"/>
</dbReference>
<sequence length="61" mass="7073">MQETTTAHDLAHELGHTDAGRAIRVFLRNPDDGRGLFDGHRIFAPYRLTHEQAERVRERFS</sequence>
<accession>A0A3N2AV23</accession>
<name>A0A3N2AV23_9MICO</name>
<dbReference type="EMBL" id="RKHJ01000001">
    <property type="protein sequence ID" value="ROR66820.1"/>
    <property type="molecule type" value="Genomic_DNA"/>
</dbReference>
<proteinExistence type="predicted"/>
<reference evidence="1 2" key="1">
    <citation type="submission" date="2018-11" db="EMBL/GenBank/DDBJ databases">
        <title>Sequencing the genomes of 1000 actinobacteria strains.</title>
        <authorList>
            <person name="Klenk H.-P."/>
        </authorList>
    </citation>
    <scope>NUCLEOTIDE SEQUENCE [LARGE SCALE GENOMIC DNA]</scope>
    <source>
        <strain evidence="1 2">DSM 9580</strain>
    </source>
</reference>
<dbReference type="AlphaFoldDB" id="A0A3N2AV23"/>
<dbReference type="RefSeq" id="WP_123697762.1">
    <property type="nucleotide sequence ID" value="NZ_RKHJ01000001.1"/>
</dbReference>
<evidence type="ECO:0000313" key="1">
    <source>
        <dbReference type="EMBL" id="ROR66820.1"/>
    </source>
</evidence>
<evidence type="ECO:0000313" key="2">
    <source>
        <dbReference type="Proteomes" id="UP000275456"/>
    </source>
</evidence>
<protein>
    <submittedName>
        <fullName evidence="1">Uncharacterized protein</fullName>
    </submittedName>
</protein>
<gene>
    <name evidence="1" type="ORF">EDD26_2215</name>
</gene>
<comment type="caution">
    <text evidence="1">The sequence shown here is derived from an EMBL/GenBank/DDBJ whole genome shotgun (WGS) entry which is preliminary data.</text>
</comment>
<organism evidence="1 2">
    <name type="scientific">Agrococcus jenensis</name>
    <dbReference type="NCBI Taxonomy" id="46353"/>
    <lineage>
        <taxon>Bacteria</taxon>
        <taxon>Bacillati</taxon>
        <taxon>Actinomycetota</taxon>
        <taxon>Actinomycetes</taxon>
        <taxon>Micrococcales</taxon>
        <taxon>Microbacteriaceae</taxon>
        <taxon>Agrococcus</taxon>
    </lineage>
</organism>
<keyword evidence="2" id="KW-1185">Reference proteome</keyword>